<dbReference type="Pfam" id="PF08338">
    <property type="entry name" value="DUF1731"/>
    <property type="match status" value="1"/>
</dbReference>
<dbReference type="PANTHER" id="PTHR11092">
    <property type="entry name" value="SUGAR NUCLEOTIDE EPIMERASE RELATED"/>
    <property type="match status" value="1"/>
</dbReference>
<feature type="domain" description="NAD-dependent epimerase/dehydratase" evidence="2">
    <location>
        <begin position="3"/>
        <end position="210"/>
    </location>
</feature>
<reference evidence="4 5" key="1">
    <citation type="submission" date="2020-09" db="EMBL/GenBank/DDBJ databases">
        <title>Flavimobilis rhizosphaerae sp. nov., isolated from rhizosphere soil of Spartina alterniflora.</title>
        <authorList>
            <person name="Hanqin C."/>
        </authorList>
    </citation>
    <scope>NUCLEOTIDE SEQUENCE [LARGE SCALE GENOMIC DNA]</scope>
    <source>
        <strain evidence="4 5">GY 10621</strain>
    </source>
</reference>
<evidence type="ECO:0000259" key="3">
    <source>
        <dbReference type="Pfam" id="PF08338"/>
    </source>
</evidence>
<sequence>MQILVAGASGMIGARLVARLRAEGHDVRTLVRREPRAADERRWDPDAGHVPDDEIAACDALVNLGGAPLAQLPWTDARRTAILESRVLTTTLLADAVAESPSPPTVWLNASAVGIYGDRPGERLVEDSPRGAGFLADVVDAWEAATAGAAGTTRVVLARTGLVLGPGGALAPLRLATRLGAGARIGGGQQRWPWISLDDEVGAMIHLLTSSTLAGPVNLVAPATSTSEDVTRAVARVLHRPHLLVLPRPVLRLALRDAADDLLLADQDVAPDRLLADGFVPTHRDLDRAVMAAFARG</sequence>
<dbReference type="Pfam" id="PF01370">
    <property type="entry name" value="Epimerase"/>
    <property type="match status" value="1"/>
</dbReference>
<feature type="domain" description="DUF1731" evidence="3">
    <location>
        <begin position="247"/>
        <end position="291"/>
    </location>
</feature>
<dbReference type="InterPro" id="IPR010099">
    <property type="entry name" value="SDR39U1"/>
</dbReference>
<dbReference type="Gene3D" id="3.40.50.720">
    <property type="entry name" value="NAD(P)-binding Rossmann-like Domain"/>
    <property type="match status" value="1"/>
</dbReference>
<protein>
    <submittedName>
        <fullName evidence="4">TIGR01777 family protein</fullName>
    </submittedName>
</protein>
<keyword evidence="5" id="KW-1185">Reference proteome</keyword>
<accession>A0ABR9DMM7</accession>
<dbReference type="Proteomes" id="UP000642107">
    <property type="component" value="Unassembled WGS sequence"/>
</dbReference>
<name>A0ABR9DMM7_9MICO</name>
<dbReference type="InterPro" id="IPR036291">
    <property type="entry name" value="NAD(P)-bd_dom_sf"/>
</dbReference>
<comment type="similarity">
    <text evidence="1">Belongs to the NAD(P)-dependent epimerase/dehydratase family. SDR39U1 subfamily.</text>
</comment>
<evidence type="ECO:0000313" key="5">
    <source>
        <dbReference type="Proteomes" id="UP000642107"/>
    </source>
</evidence>
<evidence type="ECO:0000313" key="4">
    <source>
        <dbReference type="EMBL" id="MBD9698363.1"/>
    </source>
</evidence>
<comment type="caution">
    <text evidence="4">The sequence shown here is derived from an EMBL/GenBank/DDBJ whole genome shotgun (WGS) entry which is preliminary data.</text>
</comment>
<dbReference type="NCBIfam" id="TIGR01777">
    <property type="entry name" value="yfcH"/>
    <property type="match status" value="1"/>
</dbReference>
<proteinExistence type="inferred from homology"/>
<dbReference type="InterPro" id="IPR013549">
    <property type="entry name" value="DUF1731"/>
</dbReference>
<evidence type="ECO:0000256" key="1">
    <source>
        <dbReference type="ARBA" id="ARBA00009353"/>
    </source>
</evidence>
<dbReference type="RefSeq" id="WP_192277468.1">
    <property type="nucleotide sequence ID" value="NZ_JACZDF010000001.1"/>
</dbReference>
<dbReference type="InterPro" id="IPR001509">
    <property type="entry name" value="Epimerase_deHydtase"/>
</dbReference>
<evidence type="ECO:0000259" key="2">
    <source>
        <dbReference type="Pfam" id="PF01370"/>
    </source>
</evidence>
<gene>
    <name evidence="4" type="ORF">IGS67_02495</name>
</gene>
<organism evidence="4 5">
    <name type="scientific">Flavimobilis rhizosphaerae</name>
    <dbReference type="NCBI Taxonomy" id="2775421"/>
    <lineage>
        <taxon>Bacteria</taxon>
        <taxon>Bacillati</taxon>
        <taxon>Actinomycetota</taxon>
        <taxon>Actinomycetes</taxon>
        <taxon>Micrococcales</taxon>
        <taxon>Jonesiaceae</taxon>
        <taxon>Flavimobilis</taxon>
    </lineage>
</organism>
<dbReference type="SUPFAM" id="SSF51735">
    <property type="entry name" value="NAD(P)-binding Rossmann-fold domains"/>
    <property type="match status" value="1"/>
</dbReference>
<dbReference type="PANTHER" id="PTHR11092:SF0">
    <property type="entry name" value="EPIMERASE FAMILY PROTEIN SDR39U1"/>
    <property type="match status" value="1"/>
</dbReference>
<dbReference type="EMBL" id="JACZDF010000001">
    <property type="protein sequence ID" value="MBD9698363.1"/>
    <property type="molecule type" value="Genomic_DNA"/>
</dbReference>